<dbReference type="FunFam" id="1.20.1070.10:FF:000140">
    <property type="entry name" value="Mas-related G-protein coupled receptor member X2"/>
    <property type="match status" value="1"/>
</dbReference>
<dbReference type="PROSITE" id="PS50262">
    <property type="entry name" value="G_PROTEIN_RECEP_F1_2"/>
    <property type="match status" value="1"/>
</dbReference>
<evidence type="ECO:0000256" key="4">
    <source>
        <dbReference type="ARBA" id="ARBA00023040"/>
    </source>
</evidence>
<dbReference type="InParanoid" id="A0A6P3FMA9"/>
<dbReference type="PRINTS" id="PR00237">
    <property type="entry name" value="GPCRRHODOPSN"/>
</dbReference>
<dbReference type="InterPro" id="IPR017452">
    <property type="entry name" value="GPCR_Rhodpsn_7TM"/>
</dbReference>
<reference evidence="12" key="1">
    <citation type="submission" date="2025-08" db="UniProtKB">
        <authorList>
            <consortium name="RefSeq"/>
        </authorList>
    </citation>
    <scope>IDENTIFICATION</scope>
</reference>
<evidence type="ECO:0000256" key="9">
    <source>
        <dbReference type="SAM" id="Phobius"/>
    </source>
</evidence>
<evidence type="ECO:0000256" key="2">
    <source>
        <dbReference type="ARBA" id="ARBA00022692"/>
    </source>
</evidence>
<dbReference type="PANTHER" id="PTHR11334">
    <property type="entry name" value="MAS-RELATED G-PROTEIN COUPLED RECEPTOR"/>
    <property type="match status" value="1"/>
</dbReference>
<dbReference type="PRINTS" id="PR02108">
    <property type="entry name" value="MRGPCRFAMILY"/>
</dbReference>
<dbReference type="GeneID" id="101584488"/>
<feature type="transmembrane region" description="Helical" evidence="9">
    <location>
        <begin position="37"/>
        <end position="64"/>
    </location>
</feature>
<evidence type="ECO:0000256" key="3">
    <source>
        <dbReference type="ARBA" id="ARBA00022989"/>
    </source>
</evidence>
<keyword evidence="5 9" id="KW-0472">Membrane</keyword>
<protein>
    <submittedName>
        <fullName evidence="12">Mas-related G-protein coupled receptor member X1-like</fullName>
    </submittedName>
</protein>
<keyword evidence="6 8" id="KW-0675">Receptor</keyword>
<dbReference type="InterPro" id="IPR000276">
    <property type="entry name" value="GPCR_Rhodpsn"/>
</dbReference>
<dbReference type="GO" id="GO:0004930">
    <property type="term" value="F:G protein-coupled receptor activity"/>
    <property type="evidence" value="ECO:0007669"/>
    <property type="project" value="UniProtKB-KW"/>
</dbReference>
<gene>
    <name evidence="12" type="primary">LOC101584488</name>
</gene>
<sequence length="348" mass="39147">MLIPCLCSRSTSGEPLNFCKTRPTPTNGSALDMSINVMFLTMTLVDIITSLVGLVGNTVVLWLLGFRMHGNTVSVYVLNLAAADFLFLCGHIADSVNSFLYFFHLTSIIVPQVISPLMICFYITGLSMLSAISTERCLSVQWPIWYRHHRPRHMSAVTCALLWSISLLLSILVLVYCNVEFKFYFSCLTMSFIIAAWLIFLFLVLCGSSLALLLRMLCGSRRLPLTRLYVTVGLSVLVSLLCGLPIGIMHSLLSWFTDSSDWIYYDLTAFFLSGINSSANPLIYFFVGSFKHKQKQRQQQFLKLILEKALENKAEVDRSRDSLPQNSIEISGSLSFSDSIYTRVNSQK</sequence>
<name>A0A6P3FMA9_OCTDE</name>
<keyword evidence="2 8" id="KW-0812">Transmembrane</keyword>
<dbReference type="OrthoDB" id="9631784at2759"/>
<dbReference type="Gene3D" id="1.20.1070.10">
    <property type="entry name" value="Rhodopsin 7-helix transmembrane proteins"/>
    <property type="match status" value="1"/>
</dbReference>
<dbReference type="Proteomes" id="UP000515203">
    <property type="component" value="Unplaced"/>
</dbReference>
<dbReference type="PROSITE" id="PS00237">
    <property type="entry name" value="G_PROTEIN_RECEP_F1_1"/>
    <property type="match status" value="1"/>
</dbReference>
<evidence type="ECO:0000259" key="10">
    <source>
        <dbReference type="PROSITE" id="PS50262"/>
    </source>
</evidence>
<comment type="subcellular location">
    <subcellularLocation>
        <location evidence="1">Membrane</location>
        <topology evidence="1">Multi-pass membrane protein</topology>
    </subcellularLocation>
</comment>
<evidence type="ECO:0000313" key="11">
    <source>
        <dbReference type="Proteomes" id="UP000515203"/>
    </source>
</evidence>
<dbReference type="GO" id="GO:0005886">
    <property type="term" value="C:plasma membrane"/>
    <property type="evidence" value="ECO:0007669"/>
    <property type="project" value="TreeGrafter"/>
</dbReference>
<dbReference type="PANTHER" id="PTHR11334:SF34">
    <property type="entry name" value="MAS-RELATED G-PROTEIN COUPLED RECEPTOR MEMBER X3"/>
    <property type="match status" value="1"/>
</dbReference>
<dbReference type="AlphaFoldDB" id="A0A6P3FMA9"/>
<keyword evidence="11" id="KW-1185">Reference proteome</keyword>
<evidence type="ECO:0000256" key="1">
    <source>
        <dbReference type="ARBA" id="ARBA00004141"/>
    </source>
</evidence>
<proteinExistence type="inferred from homology"/>
<feature type="domain" description="G-protein coupled receptors family 1 profile" evidence="10">
    <location>
        <begin position="56"/>
        <end position="284"/>
    </location>
</feature>
<evidence type="ECO:0000313" key="12">
    <source>
        <dbReference type="RefSeq" id="XP_004642761.3"/>
    </source>
</evidence>
<feature type="transmembrane region" description="Helical" evidence="9">
    <location>
        <begin position="228"/>
        <end position="256"/>
    </location>
</feature>
<evidence type="ECO:0000256" key="7">
    <source>
        <dbReference type="ARBA" id="ARBA00023224"/>
    </source>
</evidence>
<comment type="similarity">
    <text evidence="8">Belongs to the G-protein coupled receptor 1 family.</text>
</comment>
<dbReference type="RefSeq" id="XP_004642761.3">
    <property type="nucleotide sequence ID" value="XM_004642704.3"/>
</dbReference>
<evidence type="ECO:0000256" key="6">
    <source>
        <dbReference type="ARBA" id="ARBA00023170"/>
    </source>
</evidence>
<dbReference type="Pfam" id="PF00001">
    <property type="entry name" value="7tm_1"/>
    <property type="match status" value="1"/>
</dbReference>
<feature type="transmembrane region" description="Helical" evidence="9">
    <location>
        <begin position="154"/>
        <end position="177"/>
    </location>
</feature>
<dbReference type="InterPro" id="IPR026234">
    <property type="entry name" value="MRGPCRFAMILY"/>
</dbReference>
<evidence type="ECO:0000256" key="5">
    <source>
        <dbReference type="ARBA" id="ARBA00023136"/>
    </source>
</evidence>
<feature type="transmembrane region" description="Helical" evidence="9">
    <location>
        <begin position="262"/>
        <end position="287"/>
    </location>
</feature>
<accession>A0A6P3FMA9</accession>
<feature type="transmembrane region" description="Helical" evidence="9">
    <location>
        <begin position="183"/>
        <end position="216"/>
    </location>
</feature>
<dbReference type="SUPFAM" id="SSF81321">
    <property type="entry name" value="Family A G protein-coupled receptor-like"/>
    <property type="match status" value="1"/>
</dbReference>
<feature type="transmembrane region" description="Helical" evidence="9">
    <location>
        <begin position="113"/>
        <end position="133"/>
    </location>
</feature>
<keyword evidence="4 8" id="KW-0297">G-protein coupled receptor</keyword>
<keyword evidence="7 8" id="KW-0807">Transducer</keyword>
<organism evidence="11 12">
    <name type="scientific">Octodon degus</name>
    <name type="common">Degu</name>
    <name type="synonym">Sciurus degus</name>
    <dbReference type="NCBI Taxonomy" id="10160"/>
    <lineage>
        <taxon>Eukaryota</taxon>
        <taxon>Metazoa</taxon>
        <taxon>Chordata</taxon>
        <taxon>Craniata</taxon>
        <taxon>Vertebrata</taxon>
        <taxon>Euteleostomi</taxon>
        <taxon>Mammalia</taxon>
        <taxon>Eutheria</taxon>
        <taxon>Euarchontoglires</taxon>
        <taxon>Glires</taxon>
        <taxon>Rodentia</taxon>
        <taxon>Hystricomorpha</taxon>
        <taxon>Octodontidae</taxon>
        <taxon>Octodon</taxon>
    </lineage>
</organism>
<feature type="transmembrane region" description="Helical" evidence="9">
    <location>
        <begin position="76"/>
        <end position="93"/>
    </location>
</feature>
<evidence type="ECO:0000256" key="8">
    <source>
        <dbReference type="RuleBase" id="RU000688"/>
    </source>
</evidence>
<keyword evidence="3 9" id="KW-1133">Transmembrane helix</keyword>